<dbReference type="EMBL" id="JAUESC010000385">
    <property type="protein sequence ID" value="KAK0579855.1"/>
    <property type="molecule type" value="Genomic_DNA"/>
</dbReference>
<gene>
    <name evidence="2" type="ORF">LWI29_032593</name>
</gene>
<reference evidence="2" key="2">
    <citation type="submission" date="2023-06" db="EMBL/GenBank/DDBJ databases">
        <authorList>
            <person name="Swenson N.G."/>
            <person name="Wegrzyn J.L."/>
            <person name="Mcevoy S.L."/>
        </authorList>
    </citation>
    <scope>NUCLEOTIDE SEQUENCE</scope>
    <source>
        <strain evidence="2">NS2018</strain>
        <tissue evidence="2">Leaf</tissue>
    </source>
</reference>
<dbReference type="Proteomes" id="UP001168877">
    <property type="component" value="Unassembled WGS sequence"/>
</dbReference>
<evidence type="ECO:0000313" key="2">
    <source>
        <dbReference type="EMBL" id="KAK0579855.1"/>
    </source>
</evidence>
<evidence type="ECO:0000256" key="1">
    <source>
        <dbReference type="SAM" id="MobiDB-lite"/>
    </source>
</evidence>
<reference evidence="2" key="1">
    <citation type="journal article" date="2022" name="Plant J.">
        <title>Strategies of tolerance reflected in two North American maple genomes.</title>
        <authorList>
            <person name="McEvoy S.L."/>
            <person name="Sezen U.U."/>
            <person name="Trouern-Trend A."/>
            <person name="McMahon S.M."/>
            <person name="Schaberg P.G."/>
            <person name="Yang J."/>
            <person name="Wegrzyn J.L."/>
            <person name="Swenson N.G."/>
        </authorList>
    </citation>
    <scope>NUCLEOTIDE SEQUENCE</scope>
    <source>
        <strain evidence="2">NS2018</strain>
    </source>
</reference>
<dbReference type="AlphaFoldDB" id="A0AA39RZ95"/>
<name>A0AA39RZ95_ACESA</name>
<organism evidence="2 3">
    <name type="scientific">Acer saccharum</name>
    <name type="common">Sugar maple</name>
    <dbReference type="NCBI Taxonomy" id="4024"/>
    <lineage>
        <taxon>Eukaryota</taxon>
        <taxon>Viridiplantae</taxon>
        <taxon>Streptophyta</taxon>
        <taxon>Embryophyta</taxon>
        <taxon>Tracheophyta</taxon>
        <taxon>Spermatophyta</taxon>
        <taxon>Magnoliopsida</taxon>
        <taxon>eudicotyledons</taxon>
        <taxon>Gunneridae</taxon>
        <taxon>Pentapetalae</taxon>
        <taxon>rosids</taxon>
        <taxon>malvids</taxon>
        <taxon>Sapindales</taxon>
        <taxon>Sapindaceae</taxon>
        <taxon>Hippocastanoideae</taxon>
        <taxon>Acereae</taxon>
        <taxon>Acer</taxon>
    </lineage>
</organism>
<proteinExistence type="predicted"/>
<evidence type="ECO:0000313" key="3">
    <source>
        <dbReference type="Proteomes" id="UP001168877"/>
    </source>
</evidence>
<sequence>MTTQSAIPEDEVTKKRKGGRSFSFTKYHSMKTRNSRNSNPLETRSDHIPEPISLSNWNLEVEITKVIEKGVALGINFNKRSDDSSPKATDEEESQKVIRNQWNLEEEVTKIIEMGAALGFDFNGREVEVAEILARKETEDEERWLIDDDRRRWLIDVEQQANDEQQEMAETGYGVGVWLLSSELKK</sequence>
<comment type="caution">
    <text evidence="2">The sequence shown here is derived from an EMBL/GenBank/DDBJ whole genome shotgun (WGS) entry which is preliminary data.</text>
</comment>
<feature type="region of interest" description="Disordered" evidence="1">
    <location>
        <begin position="1"/>
        <end position="49"/>
    </location>
</feature>
<protein>
    <submittedName>
        <fullName evidence="2">Uncharacterized protein</fullName>
    </submittedName>
</protein>
<keyword evidence="3" id="KW-1185">Reference proteome</keyword>
<accession>A0AA39RZ95</accession>